<dbReference type="Proteomes" id="UP000192501">
    <property type="component" value="Unassembled WGS sequence"/>
</dbReference>
<reference evidence="1 2" key="1">
    <citation type="journal article" date="2017" name="Environ. Microbiol.">
        <title>Decay of the glycolytic pathway and adaptation to intranuclear parasitism within Enterocytozoonidae microsporidia.</title>
        <authorList>
            <person name="Wiredu Boakye D."/>
            <person name="Jaroenlak P."/>
            <person name="Prachumwat A."/>
            <person name="Williams T.A."/>
            <person name="Bateman K.S."/>
            <person name="Itsathitphaisarn O."/>
            <person name="Sritunyalucksana K."/>
            <person name="Paszkiewicz K.H."/>
            <person name="Moore K.A."/>
            <person name="Stentiford G.D."/>
            <person name="Williams B.A."/>
        </authorList>
    </citation>
    <scope>NUCLEOTIDE SEQUENCE [LARGE SCALE GENOMIC DNA]</scope>
    <source>
        <strain evidence="2">canceri</strain>
    </source>
</reference>
<comment type="caution">
    <text evidence="1">The sequence shown here is derived from an EMBL/GenBank/DDBJ whole genome shotgun (WGS) entry which is preliminary data.</text>
</comment>
<gene>
    <name evidence="1" type="ORF">A0H76_940</name>
</gene>
<organism evidence="1 2">
    <name type="scientific">Hepatospora eriocheir</name>
    <dbReference type="NCBI Taxonomy" id="1081669"/>
    <lineage>
        <taxon>Eukaryota</taxon>
        <taxon>Fungi</taxon>
        <taxon>Fungi incertae sedis</taxon>
        <taxon>Microsporidia</taxon>
        <taxon>Hepatosporidae</taxon>
        <taxon>Hepatospora</taxon>
    </lineage>
</organism>
<evidence type="ECO:0000313" key="1">
    <source>
        <dbReference type="EMBL" id="ORD99383.1"/>
    </source>
</evidence>
<sequence length="65" mass="7530">MINTNTDVNIDGLKKSAETIKFKGKIPRFKADEQPIFEIRMLTSLNPSIVSKWIKNFHHLRSNCN</sequence>
<accession>A0A1X0QHZ4</accession>
<dbReference type="VEuPathDB" id="MicrosporidiaDB:A0H76_940"/>
<evidence type="ECO:0000313" key="2">
    <source>
        <dbReference type="Proteomes" id="UP000192501"/>
    </source>
</evidence>
<dbReference type="EMBL" id="LTAI01000210">
    <property type="protein sequence ID" value="ORD99383.1"/>
    <property type="molecule type" value="Genomic_DNA"/>
</dbReference>
<protein>
    <submittedName>
        <fullName evidence="1">Uncharacterized protein</fullName>
    </submittedName>
</protein>
<name>A0A1X0QHZ4_9MICR</name>
<proteinExistence type="predicted"/>
<dbReference type="AlphaFoldDB" id="A0A1X0QHZ4"/>